<dbReference type="Proteomes" id="UP001162131">
    <property type="component" value="Unassembled WGS sequence"/>
</dbReference>
<comment type="caution">
    <text evidence="1">The sequence shown here is derived from an EMBL/GenBank/DDBJ whole genome shotgun (WGS) entry which is preliminary data.</text>
</comment>
<organism evidence="1 2">
    <name type="scientific">Blepharisma stoltei</name>
    <dbReference type="NCBI Taxonomy" id="1481888"/>
    <lineage>
        <taxon>Eukaryota</taxon>
        <taxon>Sar</taxon>
        <taxon>Alveolata</taxon>
        <taxon>Ciliophora</taxon>
        <taxon>Postciliodesmatophora</taxon>
        <taxon>Heterotrichea</taxon>
        <taxon>Heterotrichida</taxon>
        <taxon>Blepharismidae</taxon>
        <taxon>Blepharisma</taxon>
    </lineage>
</organism>
<name>A0AAU9JD36_9CILI</name>
<protein>
    <recommendedName>
        <fullName evidence="3">F-box domain-containing protein</fullName>
    </recommendedName>
</protein>
<proteinExistence type="predicted"/>
<accession>A0AAU9JD36</accession>
<dbReference type="AlphaFoldDB" id="A0AAU9JD36"/>
<sequence length="226" mass="26571">MAKLDKLPLDLIRHHILPFMRKPESFIILGSINKRLRHKWNKLHFDIIQLAEKRIPELTKVISDSESIIQTDNTPNLSRNLFQAAVDIGSIHFMELDYEDEPTLILLGMILVFTRNLGSLPSQEEIIFHIKRPKPIHKLEHLNVRKISMRALQLVLYIMNEHIWQIIEEKFVGENQALVNWVKLFSKYMTEAAKFSELQTAYEYALVSKRGFLRLLKSSEKIWSDK</sequence>
<evidence type="ECO:0008006" key="3">
    <source>
        <dbReference type="Google" id="ProtNLM"/>
    </source>
</evidence>
<dbReference type="EMBL" id="CAJZBQ010000034">
    <property type="protein sequence ID" value="CAG9323556.1"/>
    <property type="molecule type" value="Genomic_DNA"/>
</dbReference>
<gene>
    <name evidence="1" type="ORF">BSTOLATCC_MIC34205</name>
</gene>
<evidence type="ECO:0000313" key="2">
    <source>
        <dbReference type="Proteomes" id="UP001162131"/>
    </source>
</evidence>
<evidence type="ECO:0000313" key="1">
    <source>
        <dbReference type="EMBL" id="CAG9323556.1"/>
    </source>
</evidence>
<keyword evidence="2" id="KW-1185">Reference proteome</keyword>
<reference evidence="1" key="1">
    <citation type="submission" date="2021-09" db="EMBL/GenBank/DDBJ databases">
        <authorList>
            <consortium name="AG Swart"/>
            <person name="Singh M."/>
            <person name="Singh A."/>
            <person name="Seah K."/>
            <person name="Emmerich C."/>
        </authorList>
    </citation>
    <scope>NUCLEOTIDE SEQUENCE</scope>
    <source>
        <strain evidence="1">ATCC30299</strain>
    </source>
</reference>